<proteinExistence type="predicted"/>
<keyword evidence="3" id="KW-1185">Reference proteome</keyword>
<dbReference type="Proteomes" id="UP001222325">
    <property type="component" value="Unassembled WGS sequence"/>
</dbReference>
<sequence length="401" mass="45208">MQYFERNWFINLWRDSWTDIGLPRGHNRDSISTNNWTERAFKTFDQIFLENRANKSAYRLVMIIANEWFAYYENWQMDSPKVDRQAVERVLAHHISYNVLKTLVHTERPSSIFRTFSASHPRHPRRPRAQTVPQPSTHVRVSAGVRSMQEGTGRGECIGHTTTSPFVPSAESNETTPLVRSPAITHTQSTSPAADNDHDALASLVAPRARQVPVRSDLAAFRARGCRPTRRGGGRTRCLCGDDRREAQDKAELRRLRVQRAFMPVTRVRAVRRRAITTLTPRLSERGACSICRSPACAHGLGAAQAQRDLETDNAARALQDSIIGHLTIRVHTKPPSSTFHVSYTETARRGTGQQRVLLQSLRADEPHFGGALGICECTVRGLEQRNHAVPMSATWATRHD</sequence>
<name>A0AAD6TS74_9AGAR</name>
<feature type="compositionally biased region" description="Polar residues" evidence="1">
    <location>
        <begin position="160"/>
        <end position="176"/>
    </location>
</feature>
<feature type="region of interest" description="Disordered" evidence="1">
    <location>
        <begin position="116"/>
        <end position="176"/>
    </location>
</feature>
<dbReference type="AlphaFoldDB" id="A0AAD6TS74"/>
<accession>A0AAD6TS74</accession>
<evidence type="ECO:0000256" key="1">
    <source>
        <dbReference type="SAM" id="MobiDB-lite"/>
    </source>
</evidence>
<organism evidence="2 3">
    <name type="scientific">Mycena belliarum</name>
    <dbReference type="NCBI Taxonomy" id="1033014"/>
    <lineage>
        <taxon>Eukaryota</taxon>
        <taxon>Fungi</taxon>
        <taxon>Dikarya</taxon>
        <taxon>Basidiomycota</taxon>
        <taxon>Agaricomycotina</taxon>
        <taxon>Agaricomycetes</taxon>
        <taxon>Agaricomycetidae</taxon>
        <taxon>Agaricales</taxon>
        <taxon>Marasmiineae</taxon>
        <taxon>Mycenaceae</taxon>
        <taxon>Mycena</taxon>
    </lineage>
</organism>
<evidence type="ECO:0000313" key="3">
    <source>
        <dbReference type="Proteomes" id="UP001222325"/>
    </source>
</evidence>
<gene>
    <name evidence="2" type="ORF">B0H15DRAFT_957677</name>
</gene>
<evidence type="ECO:0000313" key="2">
    <source>
        <dbReference type="EMBL" id="KAJ7070418.1"/>
    </source>
</evidence>
<dbReference type="EMBL" id="JARJCN010000129">
    <property type="protein sequence ID" value="KAJ7070418.1"/>
    <property type="molecule type" value="Genomic_DNA"/>
</dbReference>
<comment type="caution">
    <text evidence="2">The sequence shown here is derived from an EMBL/GenBank/DDBJ whole genome shotgun (WGS) entry which is preliminary data.</text>
</comment>
<protein>
    <submittedName>
        <fullName evidence="2">Uncharacterized protein</fullName>
    </submittedName>
</protein>
<reference evidence="2" key="1">
    <citation type="submission" date="2023-03" db="EMBL/GenBank/DDBJ databases">
        <title>Massive genome expansion in bonnet fungi (Mycena s.s.) driven by repeated elements and novel gene families across ecological guilds.</title>
        <authorList>
            <consortium name="Lawrence Berkeley National Laboratory"/>
            <person name="Harder C.B."/>
            <person name="Miyauchi S."/>
            <person name="Viragh M."/>
            <person name="Kuo A."/>
            <person name="Thoen E."/>
            <person name="Andreopoulos B."/>
            <person name="Lu D."/>
            <person name="Skrede I."/>
            <person name="Drula E."/>
            <person name="Henrissat B."/>
            <person name="Morin E."/>
            <person name="Kohler A."/>
            <person name="Barry K."/>
            <person name="LaButti K."/>
            <person name="Morin E."/>
            <person name="Salamov A."/>
            <person name="Lipzen A."/>
            <person name="Mereny Z."/>
            <person name="Hegedus B."/>
            <person name="Baldrian P."/>
            <person name="Stursova M."/>
            <person name="Weitz H."/>
            <person name="Taylor A."/>
            <person name="Grigoriev I.V."/>
            <person name="Nagy L.G."/>
            <person name="Martin F."/>
            <person name="Kauserud H."/>
        </authorList>
    </citation>
    <scope>NUCLEOTIDE SEQUENCE</scope>
    <source>
        <strain evidence="2">CBHHK173m</strain>
    </source>
</reference>